<accession>F7PR00</accession>
<dbReference type="Pfam" id="PF07728">
    <property type="entry name" value="AAA_5"/>
    <property type="match status" value="1"/>
</dbReference>
<dbReference type="HOGENOM" id="CLU_315605_0_0_2"/>
<dbReference type="GeneID" id="25120774"/>
<name>F7PR00_9EURY</name>
<dbReference type="InterPro" id="IPR011704">
    <property type="entry name" value="ATPase_dyneun-rel_AAA"/>
</dbReference>
<feature type="region of interest" description="Disordered" evidence="1">
    <location>
        <begin position="385"/>
        <end position="405"/>
    </location>
</feature>
<dbReference type="KEGG" id="hti:HTIA_p2930"/>
<dbReference type="GO" id="GO:0016887">
    <property type="term" value="F:ATP hydrolysis activity"/>
    <property type="evidence" value="ECO:0007669"/>
    <property type="project" value="InterPro"/>
</dbReference>
<sequence>MSLAETLRQILSAYPTPSELGADEQARSVSNFPELQKLISETVPAAIQSALADQVDGEFEIAGNYGQGTLAHIPSIAIFQPDETDTTKRGIFVVYLFDPVSETLYLTLNQGATEVDQISGQGFDPAPNDILDRHAQLYRDHLPTDRRFTAEAATLSTELRRSEPYNHGTICYARYDLDDLTDTKQVVTDLTWIVSAYETLLDRLYNWPNLELDTRDVVLLTPPSEEAWFGWRTHGVATLEPPEDETQGSLTQEQIHTFEKVISSGDVLLAVRPGEPAPILCGIGTVTVGHGGTLQSEVREQVDERFGLTEDRFIRCHWASLGEPGVPITVVGDESLQPTAPLRQLSQSLGQRTLGAAARRMAVLKGDVTPEDVLAEFLETLDLPTPSKYSPGDELDDPSVSPSAPYYWVDQTEQSEPDPTAILQAPRDESPAHDLMKLSTGDTLIHYEDGAIVGYSTVEGAAYYHRDAQEREYRRVETAYQAFERPIDLAEIFRTLRHRAPSESDLYPVQPNGVPHDGYLYNLPENVGTFILDRGRAAEGGVKRLQNRLQTPSIEIDLNALPLYFPGGEEARLERQIEAALSSGQHLIFTGPPGTGKSRLARAVCEAAQEQATEEWMDGYTFTTATAEWTTFDTIGGYVPDPESESEQLVFDPRLFLDCFRAEDGTLRNRWLIIDELNRADIDKAFGQLFSVLAEDSVTLPYKQNRETSKDLRIEWVDETTPESELEAIAVNQDRYPVTPAWRLIGTMNTFDKTSLYELSFAFMRRFSFIHMGVPEIFIDQEERIVGGDLLNPAMGPNYATVWTGDDDALWAVLSDHYAELELIWAIVNKQRSIGPAIIRDIAEHVAAFEGGDRSAALTSALVNLVFPQLEGLRLPDYQEFRDDLETGGYVQLESEDSREPIDLAVDVDYLWRTAVDMFQLQPDR</sequence>
<dbReference type="InterPro" id="IPR052934">
    <property type="entry name" value="Methyl-DNA_Rec/Restrict_Enz"/>
</dbReference>
<feature type="domain" description="AAA+ ATPase" evidence="2">
    <location>
        <begin position="583"/>
        <end position="778"/>
    </location>
</feature>
<dbReference type="PANTHER" id="PTHR37291:SF1">
    <property type="entry name" value="TYPE IV METHYL-DIRECTED RESTRICTION ENZYME ECOKMCRB SUBUNIT"/>
    <property type="match status" value="1"/>
</dbReference>
<reference evidence="3 4" key="1">
    <citation type="journal article" date="2014" name="Environ. Microbiol.">
        <title>Halorhabdus tiamatea: proteogenomics and glycosidase activity measurements identify the first cultivated euryarchaeon from a deep-sea anoxic brine lake as potential polysaccharide degrader.</title>
        <authorList>
            <person name="Werner J."/>
            <person name="Ferrer M."/>
            <person name="Michel G."/>
            <person name="Mann A.J."/>
            <person name="Huang S."/>
            <person name="Juarez S."/>
            <person name="Ciordia S."/>
            <person name="Albar J.P."/>
            <person name="Alcaide M."/>
            <person name="La Cono V."/>
            <person name="Yakimov M.M."/>
            <person name="Antunes A."/>
            <person name="Taborda M."/>
            <person name="Da Costa M.S."/>
            <person name="Amann R.I."/>
            <person name="Gloeckner F.O."/>
            <person name="Golyshina O.V."/>
            <person name="Golyshin P.N."/>
            <person name="Teeling H."/>
        </authorList>
    </citation>
    <scope>NUCLEOTIDE SEQUENCE [LARGE SCALE GENOMIC DNA]</scope>
    <source>
        <strain evidence="4">SARL4B</strain>
        <plasmid evidence="3">pHTIA</plasmid>
    </source>
</reference>
<proteinExistence type="predicted"/>
<dbReference type="PATRIC" id="fig|1033806.12.peg.2921"/>
<dbReference type="PANTHER" id="PTHR37291">
    <property type="entry name" value="5-METHYLCYTOSINE-SPECIFIC RESTRICTION ENZYME B"/>
    <property type="match status" value="1"/>
</dbReference>
<dbReference type="Gene3D" id="3.30.920.90">
    <property type="match status" value="1"/>
</dbReference>
<organism evidence="3 4">
    <name type="scientific">Halorhabdus tiamatea SARL4B</name>
    <dbReference type="NCBI Taxonomy" id="1033806"/>
    <lineage>
        <taxon>Archaea</taxon>
        <taxon>Methanobacteriati</taxon>
        <taxon>Methanobacteriota</taxon>
        <taxon>Stenosarchaea group</taxon>
        <taxon>Halobacteria</taxon>
        <taxon>Halobacteriales</taxon>
        <taxon>Haloarculaceae</taxon>
        <taxon>Halorhabdus</taxon>
    </lineage>
</organism>
<dbReference type="Pfam" id="PF12102">
    <property type="entry name" value="MrcB_N"/>
    <property type="match status" value="1"/>
</dbReference>
<dbReference type="InterPro" id="IPR021961">
    <property type="entry name" value="McrB_DNA-bd"/>
</dbReference>
<dbReference type="InterPro" id="IPR027417">
    <property type="entry name" value="P-loop_NTPase"/>
</dbReference>
<evidence type="ECO:0000256" key="1">
    <source>
        <dbReference type="SAM" id="MobiDB-lite"/>
    </source>
</evidence>
<evidence type="ECO:0000259" key="2">
    <source>
        <dbReference type="SMART" id="SM00382"/>
    </source>
</evidence>
<dbReference type="REBASE" id="39343">
    <property type="entry name" value="Hti4BMcrBP"/>
</dbReference>
<dbReference type="SUPFAM" id="SSF52540">
    <property type="entry name" value="P-loop containing nucleoside triphosphate hydrolases"/>
    <property type="match status" value="1"/>
</dbReference>
<dbReference type="SMART" id="SM00382">
    <property type="entry name" value="AAA"/>
    <property type="match status" value="1"/>
</dbReference>
<keyword evidence="4" id="KW-1185">Reference proteome</keyword>
<evidence type="ECO:0000313" key="4">
    <source>
        <dbReference type="Proteomes" id="UP000015381"/>
    </source>
</evidence>
<gene>
    <name evidence="3" type="ORF">HTIA_p2930</name>
</gene>
<dbReference type="GO" id="GO:0005524">
    <property type="term" value="F:ATP binding"/>
    <property type="evidence" value="ECO:0007669"/>
    <property type="project" value="InterPro"/>
</dbReference>
<dbReference type="OrthoDB" id="9837at2157"/>
<dbReference type="EMBL" id="HF571521">
    <property type="protein sequence ID" value="CCQ35032.1"/>
    <property type="molecule type" value="Genomic_DNA"/>
</dbReference>
<geneLocation type="plasmid" evidence="3 4">
    <name>pHTIA</name>
</geneLocation>
<dbReference type="RefSeq" id="WP_008528582.1">
    <property type="nucleotide sequence ID" value="NC_021913.1"/>
</dbReference>
<keyword evidence="3" id="KW-0614">Plasmid</keyword>
<dbReference type="AlphaFoldDB" id="F7PR00"/>
<evidence type="ECO:0000313" key="3">
    <source>
        <dbReference type="EMBL" id="CCQ35032.1"/>
    </source>
</evidence>
<protein>
    <submittedName>
        <fullName evidence="3">ATPase</fullName>
    </submittedName>
</protein>
<dbReference type="Proteomes" id="UP000015381">
    <property type="component" value="Plasmid pHTIA"/>
</dbReference>
<dbReference type="Gene3D" id="3.40.50.300">
    <property type="entry name" value="P-loop containing nucleotide triphosphate hydrolases"/>
    <property type="match status" value="1"/>
</dbReference>
<dbReference type="InterPro" id="IPR003593">
    <property type="entry name" value="AAA+_ATPase"/>
</dbReference>